<protein>
    <submittedName>
        <fullName evidence="3">Glycosyl transferase</fullName>
    </submittedName>
</protein>
<evidence type="ECO:0000313" key="4">
    <source>
        <dbReference type="Proteomes" id="UP000194639"/>
    </source>
</evidence>
<dbReference type="Gene3D" id="3.40.50.2000">
    <property type="entry name" value="Glycogen Phosphorylase B"/>
    <property type="match status" value="2"/>
</dbReference>
<name>A0A252A0D6_9PROT</name>
<sequence>MKILEITNVDFSLTHFVLPLMRALRAQGHEVVGVCADGPLVAQTRAEGFRVETVPFVRSYAPLGQAKAFWALLRLIKREKPDMVHAHMPISGILARVAAKLCGVPCIAYTCHGFLFNQPSSKARQRLSLILEKLCGHLTNLYLTVSQEEAEDARRLHIHPHPVAIGNGRSSTLFKPDAATRARIRAELDTEETTPVIIAVSRLVRHKGYPELLAAMESVPQAELWIIGERLPSDHGSSLDTCFHKARAALGSRLKCLGYRSDIPALLAAADIFTLPSHFEGLPMSIIEAMLTELPVVSTEIRGPREQVVHNQTGLLVPANTVAPLAAALRTLTLNPALRRRMGAAGRKRALELFEEENVLNKTVRLLLGQAQKTNRVHSPAHRS</sequence>
<dbReference type="Proteomes" id="UP000194639">
    <property type="component" value="Unassembled WGS sequence"/>
</dbReference>
<dbReference type="PANTHER" id="PTHR45947:SF3">
    <property type="entry name" value="SULFOQUINOVOSYL TRANSFERASE SQD2"/>
    <property type="match status" value="1"/>
</dbReference>
<dbReference type="CDD" id="cd03808">
    <property type="entry name" value="GT4_CapM-like"/>
    <property type="match status" value="1"/>
</dbReference>
<evidence type="ECO:0000259" key="1">
    <source>
        <dbReference type="Pfam" id="PF00534"/>
    </source>
</evidence>
<dbReference type="InterPro" id="IPR028098">
    <property type="entry name" value="Glyco_trans_4-like_N"/>
</dbReference>
<feature type="domain" description="Glycosyltransferase subfamily 4-like N-terminal" evidence="2">
    <location>
        <begin position="16"/>
        <end position="168"/>
    </location>
</feature>
<dbReference type="InterPro" id="IPR050194">
    <property type="entry name" value="Glycosyltransferase_grp1"/>
</dbReference>
<dbReference type="InterPro" id="IPR001296">
    <property type="entry name" value="Glyco_trans_1"/>
</dbReference>
<dbReference type="AlphaFoldDB" id="A0A252A0D6"/>
<evidence type="ECO:0000259" key="2">
    <source>
        <dbReference type="Pfam" id="PF13579"/>
    </source>
</evidence>
<reference evidence="3 4" key="1">
    <citation type="submission" date="2014-06" db="EMBL/GenBank/DDBJ databases">
        <authorList>
            <person name="Ju J."/>
            <person name="Zhang J."/>
        </authorList>
    </citation>
    <scope>NUCLEOTIDE SEQUENCE [LARGE SCALE GENOMIC DNA]</scope>
    <source>
        <strain evidence="3">DmW_045</strain>
    </source>
</reference>
<feature type="domain" description="Glycosyl transferase family 1" evidence="1">
    <location>
        <begin position="182"/>
        <end position="349"/>
    </location>
</feature>
<proteinExistence type="predicted"/>
<gene>
    <name evidence="3" type="ORF">HK12_08310</name>
</gene>
<dbReference type="EMBL" id="JOMO01000031">
    <property type="protein sequence ID" value="OUI80542.1"/>
    <property type="molecule type" value="Genomic_DNA"/>
</dbReference>
<comment type="caution">
    <text evidence="3">The sequence shown here is derived from an EMBL/GenBank/DDBJ whole genome shotgun (WGS) entry which is preliminary data.</text>
</comment>
<organism evidence="3 4">
    <name type="scientific">Acetobacter orientalis</name>
    <dbReference type="NCBI Taxonomy" id="146474"/>
    <lineage>
        <taxon>Bacteria</taxon>
        <taxon>Pseudomonadati</taxon>
        <taxon>Pseudomonadota</taxon>
        <taxon>Alphaproteobacteria</taxon>
        <taxon>Acetobacterales</taxon>
        <taxon>Acetobacteraceae</taxon>
        <taxon>Acetobacter</taxon>
    </lineage>
</organism>
<accession>A0A252A0D6</accession>
<keyword evidence="3" id="KW-0808">Transferase</keyword>
<dbReference type="Pfam" id="PF13579">
    <property type="entry name" value="Glyco_trans_4_4"/>
    <property type="match status" value="1"/>
</dbReference>
<dbReference type="RefSeq" id="WP_086552661.1">
    <property type="nucleotide sequence ID" value="NZ_JOMO01000031.1"/>
</dbReference>
<evidence type="ECO:0000313" key="3">
    <source>
        <dbReference type="EMBL" id="OUI80542.1"/>
    </source>
</evidence>
<dbReference type="PANTHER" id="PTHR45947">
    <property type="entry name" value="SULFOQUINOVOSYL TRANSFERASE SQD2"/>
    <property type="match status" value="1"/>
</dbReference>
<dbReference type="GO" id="GO:0016757">
    <property type="term" value="F:glycosyltransferase activity"/>
    <property type="evidence" value="ECO:0007669"/>
    <property type="project" value="InterPro"/>
</dbReference>
<dbReference type="Pfam" id="PF00534">
    <property type="entry name" value="Glycos_transf_1"/>
    <property type="match status" value="1"/>
</dbReference>
<dbReference type="SUPFAM" id="SSF53756">
    <property type="entry name" value="UDP-Glycosyltransferase/glycogen phosphorylase"/>
    <property type="match status" value="1"/>
</dbReference>